<dbReference type="EMBL" id="UAVU01000003">
    <property type="protein sequence ID" value="SQA98860.1"/>
    <property type="molecule type" value="Genomic_DNA"/>
</dbReference>
<sequence>MWWRSLKLLVDVMEFKNKKIFFILFGVGCVLAGYLLWQSLRPVEIVAVHQRNTYSSVLVKNFPFTKKGKINWWLENKDMLKARYDIPRPESHGGYTIIFWLFGEGYKEEGKYDRLCFDDMEKKVNCIDKDLVFIVDYSKNTGLELTVNGSVYRLEENGNIIKIY</sequence>
<proteinExistence type="predicted"/>
<dbReference type="STRING" id="158822.LH23_04335"/>
<organism evidence="2 3">
    <name type="scientific">Cedecea neteri</name>
    <dbReference type="NCBI Taxonomy" id="158822"/>
    <lineage>
        <taxon>Bacteria</taxon>
        <taxon>Pseudomonadati</taxon>
        <taxon>Pseudomonadota</taxon>
        <taxon>Gammaproteobacteria</taxon>
        <taxon>Enterobacterales</taxon>
        <taxon>Enterobacteriaceae</taxon>
        <taxon>Cedecea</taxon>
    </lineage>
</organism>
<name>A0A2X2VA87_9ENTR</name>
<accession>A0A2X2VA87</accession>
<reference evidence="2 3" key="1">
    <citation type="submission" date="2018-06" db="EMBL/GenBank/DDBJ databases">
        <authorList>
            <consortium name="Pathogen Informatics"/>
            <person name="Doyle S."/>
        </authorList>
    </citation>
    <scope>NUCLEOTIDE SEQUENCE [LARGE SCALE GENOMIC DNA]</scope>
    <source>
        <strain evidence="2 3">NCTC12120</strain>
    </source>
</reference>
<dbReference type="Pfam" id="PF06092">
    <property type="entry name" value="DUF943"/>
    <property type="match status" value="1"/>
</dbReference>
<keyword evidence="1" id="KW-0812">Transmembrane</keyword>
<feature type="transmembrane region" description="Helical" evidence="1">
    <location>
        <begin position="20"/>
        <end position="37"/>
    </location>
</feature>
<keyword evidence="1" id="KW-1133">Transmembrane helix</keyword>
<dbReference type="InterPro" id="IPR010351">
    <property type="entry name" value="DUF943"/>
</dbReference>
<evidence type="ECO:0000313" key="2">
    <source>
        <dbReference type="EMBL" id="SQA98860.1"/>
    </source>
</evidence>
<evidence type="ECO:0000313" key="3">
    <source>
        <dbReference type="Proteomes" id="UP000251197"/>
    </source>
</evidence>
<dbReference type="Proteomes" id="UP000251197">
    <property type="component" value="Unassembled WGS sequence"/>
</dbReference>
<protein>
    <submittedName>
        <fullName evidence="2">Enterobacterial putative membrane protein (DUF943)</fullName>
    </submittedName>
</protein>
<keyword evidence="1" id="KW-0472">Membrane</keyword>
<gene>
    <name evidence="2" type="ORF">NCTC12120_02759</name>
</gene>
<dbReference type="AlphaFoldDB" id="A0A2X2VA87"/>
<evidence type="ECO:0000256" key="1">
    <source>
        <dbReference type="SAM" id="Phobius"/>
    </source>
</evidence>